<evidence type="ECO:0000313" key="2">
    <source>
        <dbReference type="EMBL" id="CDJ40689.1"/>
    </source>
</evidence>
<evidence type="ECO:0000256" key="1">
    <source>
        <dbReference type="SAM" id="SignalP"/>
    </source>
</evidence>
<feature type="signal peptide" evidence="1">
    <location>
        <begin position="1"/>
        <end position="22"/>
    </location>
</feature>
<dbReference type="VEuPathDB" id="ToxoDB:ETH_00040560"/>
<dbReference type="OrthoDB" id="348822at2759"/>
<sequence>MLHVLLLRDVVVVLLLQDSCIGERSEGPGVCLGASLSLLSSAAASCSSSSSSSSSLGAPLRDCLLASDPLEAFSAVWISSPGDVAAPAAAADAAAAAAADAAAAAAAAAAGEDCEGLVGCNTFVQQRDICRMAVECLGCIRSSWKEATFGGVPGLLYYQHLHVISAAATFEELCPYLETLEALFAAAGSSISTCTALRAAVEHVVANGSGRGRRRLHQEVLSAAQKSYRLAAPGSLQGPFCCLRGPSSSSSSSSSSDRYRYRNVWDALQQQLQLLQQQHQTRVFTSSVPGVGSACSDSSSSTCCCC</sequence>
<dbReference type="GeneID" id="25257152"/>
<keyword evidence="3" id="KW-1185">Reference proteome</keyword>
<dbReference type="EMBL" id="HG675221">
    <property type="protein sequence ID" value="CDJ40689.1"/>
    <property type="molecule type" value="Genomic_DNA"/>
</dbReference>
<protein>
    <submittedName>
        <fullName evidence="2">Uncharacterized protein</fullName>
    </submittedName>
</protein>
<reference evidence="2" key="1">
    <citation type="submission" date="2013-10" db="EMBL/GenBank/DDBJ databases">
        <title>Genomic analysis of the causative agents of coccidiosis in chickens.</title>
        <authorList>
            <person name="Reid A.J."/>
            <person name="Blake D."/>
            <person name="Billington K."/>
            <person name="Browne H."/>
            <person name="Dunn M."/>
            <person name="Hung S."/>
            <person name="Kawahara F."/>
            <person name="Miranda-Saavedra D."/>
            <person name="Mourier T."/>
            <person name="Nagra H."/>
            <person name="Otto T.D."/>
            <person name="Rawlings N."/>
            <person name="Sanchez A."/>
            <person name="Sanders M."/>
            <person name="Subramaniam C."/>
            <person name="Tay Y."/>
            <person name="Dear P."/>
            <person name="Doerig C."/>
            <person name="Gruber A."/>
            <person name="Parkinson J."/>
            <person name="Shirley M."/>
            <person name="Wan K.L."/>
            <person name="Berriman M."/>
            <person name="Tomley F."/>
            <person name="Pain A."/>
        </authorList>
    </citation>
    <scope>NUCLEOTIDE SEQUENCE [LARGE SCALE GENOMIC DNA]</scope>
    <source>
        <strain evidence="2">Houghton</strain>
    </source>
</reference>
<evidence type="ECO:0000313" key="3">
    <source>
        <dbReference type="Proteomes" id="UP000030747"/>
    </source>
</evidence>
<proteinExistence type="predicted"/>
<keyword evidence="1" id="KW-0732">Signal</keyword>
<feature type="chain" id="PRO_5004671891" evidence="1">
    <location>
        <begin position="23"/>
        <end position="306"/>
    </location>
</feature>
<dbReference type="Proteomes" id="UP000030747">
    <property type="component" value="Unassembled WGS sequence"/>
</dbReference>
<reference evidence="2" key="2">
    <citation type="submission" date="2013-10" db="EMBL/GenBank/DDBJ databases">
        <authorList>
            <person name="Aslett M."/>
        </authorList>
    </citation>
    <scope>NUCLEOTIDE SEQUENCE [LARGE SCALE GENOMIC DNA]</scope>
    <source>
        <strain evidence="2">Houghton</strain>
    </source>
</reference>
<dbReference type="VEuPathDB" id="ToxoDB:ETH2_1453600"/>
<accession>U6KWF4</accession>
<gene>
    <name evidence="2" type="ORF">ETH_00040560</name>
</gene>
<dbReference type="AlphaFoldDB" id="U6KWF4"/>
<organism evidence="2 3">
    <name type="scientific">Eimeria tenella</name>
    <name type="common">Coccidian parasite</name>
    <dbReference type="NCBI Taxonomy" id="5802"/>
    <lineage>
        <taxon>Eukaryota</taxon>
        <taxon>Sar</taxon>
        <taxon>Alveolata</taxon>
        <taxon>Apicomplexa</taxon>
        <taxon>Conoidasida</taxon>
        <taxon>Coccidia</taxon>
        <taxon>Eucoccidiorida</taxon>
        <taxon>Eimeriorina</taxon>
        <taxon>Eimeriidae</taxon>
        <taxon>Eimeria</taxon>
    </lineage>
</organism>
<dbReference type="RefSeq" id="XP_013231439.1">
    <property type="nucleotide sequence ID" value="XM_013375985.1"/>
</dbReference>
<name>U6KWF4_EIMTE</name>